<feature type="region of interest" description="Disordered" evidence="1">
    <location>
        <begin position="102"/>
        <end position="125"/>
    </location>
</feature>
<dbReference type="Proteomes" id="UP001209878">
    <property type="component" value="Unassembled WGS sequence"/>
</dbReference>
<evidence type="ECO:0000313" key="2">
    <source>
        <dbReference type="EMBL" id="KAK2181705.1"/>
    </source>
</evidence>
<dbReference type="EMBL" id="JAODUO010000384">
    <property type="protein sequence ID" value="KAK2181705.1"/>
    <property type="molecule type" value="Genomic_DNA"/>
</dbReference>
<proteinExistence type="predicted"/>
<gene>
    <name evidence="2" type="ORF">NP493_385g01033</name>
</gene>
<keyword evidence="3" id="KW-1185">Reference proteome</keyword>
<dbReference type="AlphaFoldDB" id="A0AAD9NTE5"/>
<evidence type="ECO:0000313" key="3">
    <source>
        <dbReference type="Proteomes" id="UP001209878"/>
    </source>
</evidence>
<comment type="caution">
    <text evidence="2">The sequence shown here is derived from an EMBL/GenBank/DDBJ whole genome shotgun (WGS) entry which is preliminary data.</text>
</comment>
<reference evidence="2" key="1">
    <citation type="journal article" date="2023" name="Mol. Biol. Evol.">
        <title>Third-Generation Sequencing Reveals the Adaptive Role of the Epigenome in Three Deep-Sea Polychaetes.</title>
        <authorList>
            <person name="Perez M."/>
            <person name="Aroh O."/>
            <person name="Sun Y."/>
            <person name="Lan Y."/>
            <person name="Juniper S.K."/>
            <person name="Young C.R."/>
            <person name="Angers B."/>
            <person name="Qian P.Y."/>
        </authorList>
    </citation>
    <scope>NUCLEOTIDE SEQUENCE</scope>
    <source>
        <strain evidence="2">R07B-5</strain>
    </source>
</reference>
<feature type="compositionally biased region" description="Polar residues" evidence="1">
    <location>
        <begin position="10"/>
        <end position="19"/>
    </location>
</feature>
<accession>A0AAD9NTE5</accession>
<sequence length="125" mass="13507">MVDGGPGVDGTTNVGNRSTRTSRRLYSIEAENSSPLSFGSKLKDKAVQTNLFGRDLLSVSGYGRENGERRRRSLLQRKTPMVHVIVDSSNHRMKTSMAGEMTQKADNGAKGDGDRGVGTPLIGRV</sequence>
<protein>
    <submittedName>
        <fullName evidence="2">Uncharacterized protein</fullName>
    </submittedName>
</protein>
<evidence type="ECO:0000256" key="1">
    <source>
        <dbReference type="SAM" id="MobiDB-lite"/>
    </source>
</evidence>
<organism evidence="2 3">
    <name type="scientific">Ridgeia piscesae</name>
    <name type="common">Tubeworm</name>
    <dbReference type="NCBI Taxonomy" id="27915"/>
    <lineage>
        <taxon>Eukaryota</taxon>
        <taxon>Metazoa</taxon>
        <taxon>Spiralia</taxon>
        <taxon>Lophotrochozoa</taxon>
        <taxon>Annelida</taxon>
        <taxon>Polychaeta</taxon>
        <taxon>Sedentaria</taxon>
        <taxon>Canalipalpata</taxon>
        <taxon>Sabellida</taxon>
        <taxon>Siboglinidae</taxon>
        <taxon>Ridgeia</taxon>
    </lineage>
</organism>
<feature type="region of interest" description="Disordered" evidence="1">
    <location>
        <begin position="1"/>
        <end position="25"/>
    </location>
</feature>
<name>A0AAD9NTE5_RIDPI</name>